<proteinExistence type="predicted"/>
<gene>
    <name evidence="3" type="ORF">KIH39_20365</name>
</gene>
<evidence type="ECO:0000313" key="3">
    <source>
        <dbReference type="EMBL" id="QVL31180.1"/>
    </source>
</evidence>
<dbReference type="InterPro" id="IPR004993">
    <property type="entry name" value="GH3"/>
</dbReference>
<feature type="domain" description="GH3 C-terminal" evidence="2">
    <location>
        <begin position="435"/>
        <end position="547"/>
    </location>
</feature>
<dbReference type="Pfam" id="PF03321">
    <property type="entry name" value="GH3"/>
    <property type="match status" value="1"/>
</dbReference>
<evidence type="ECO:0000259" key="1">
    <source>
        <dbReference type="Pfam" id="PF23571"/>
    </source>
</evidence>
<dbReference type="AlphaFoldDB" id="A0A8E6EUB9"/>
<feature type="domain" description="GH3 middle" evidence="1">
    <location>
        <begin position="348"/>
        <end position="418"/>
    </location>
</feature>
<sequence length="557" mass="62915">MFRRLLLRTAGRLVARPIRRRLNAFVATTHHPETAQSDLLQRIIAKQRDTGFGRDHGFSTIRTVEDFRRQIPVAPYEYVAPYVQRVQKGETSALLSDPQVLMFALTSGTTASRKMIPITQDYLDDYRRGWNIWGLTAMRDHPVISLKPMAQMVGDPEEFRCEAGIPCGNLSGYTAQVQKKIVRGLYTVPAYTGKIKDPVSRYYVALLCSLRRKVGMLMAANPSTLVALARVLDLHKENLLRDLAQGTLSNNLDIAPELRAALALRLKADPAQAKKLEAIAQREPVFLPKHVWKPEELMIGCWTGGSVGPYLRQLPDYYGNTLLRDIGLLASEGRMTIPLEDNSPAGVLDISSHYFEFIPEGEIESKQPICLRAHELEEGKPYYILLTTKSGLYRYHIVDLVRMTGKFNGTPLIEFLGKGNRFANLTGEKLSEHHVTQAMIHVMKTIPQPITAYALAPVWDEKQPYYGIFLEEQDMKDPVLLASFLKGLEAELRRQNVEYDAKRDSGRLGPVQALKISTGAWSRWDKQNLAKRGGSPEQYKHPCLIGDLEFVKEIEKF</sequence>
<evidence type="ECO:0000313" key="4">
    <source>
        <dbReference type="Proteomes" id="UP000676194"/>
    </source>
</evidence>
<reference evidence="3" key="1">
    <citation type="submission" date="2021-05" db="EMBL/GenBank/DDBJ databases">
        <title>Complete genome sequence of the cellulolytic planctomycete Telmatocola sphagniphila SP2T and characterization of the first cellulase from planctomycetes.</title>
        <authorList>
            <person name="Rakitin A.L."/>
            <person name="Beletsky A.V."/>
            <person name="Naumoff D.G."/>
            <person name="Kulichevskaya I.S."/>
            <person name="Mardanov A.V."/>
            <person name="Ravin N.V."/>
            <person name="Dedysh S.N."/>
        </authorList>
    </citation>
    <scope>NUCLEOTIDE SEQUENCE</scope>
    <source>
        <strain evidence="3">SP2T</strain>
    </source>
</reference>
<dbReference type="EMBL" id="CP074694">
    <property type="protein sequence ID" value="QVL31180.1"/>
    <property type="molecule type" value="Genomic_DNA"/>
</dbReference>
<dbReference type="InterPro" id="IPR055378">
    <property type="entry name" value="GH3_C"/>
</dbReference>
<dbReference type="Pfam" id="PF23572">
    <property type="entry name" value="GH3_C"/>
    <property type="match status" value="1"/>
</dbReference>
<dbReference type="Proteomes" id="UP000676194">
    <property type="component" value="Chromosome"/>
</dbReference>
<accession>A0A8E6EUB9</accession>
<dbReference type="GO" id="GO:0016881">
    <property type="term" value="F:acid-amino acid ligase activity"/>
    <property type="evidence" value="ECO:0007669"/>
    <property type="project" value="TreeGrafter"/>
</dbReference>
<dbReference type="PANTHER" id="PTHR31901">
    <property type="entry name" value="GH3 DOMAIN-CONTAINING PROTEIN"/>
    <property type="match status" value="1"/>
</dbReference>
<evidence type="ECO:0000259" key="2">
    <source>
        <dbReference type="Pfam" id="PF23572"/>
    </source>
</evidence>
<keyword evidence="4" id="KW-1185">Reference proteome</keyword>
<organism evidence="3 4">
    <name type="scientific">Telmatocola sphagniphila</name>
    <dbReference type="NCBI Taxonomy" id="1123043"/>
    <lineage>
        <taxon>Bacteria</taxon>
        <taxon>Pseudomonadati</taxon>
        <taxon>Planctomycetota</taxon>
        <taxon>Planctomycetia</taxon>
        <taxon>Gemmatales</taxon>
        <taxon>Gemmataceae</taxon>
    </lineage>
</organism>
<dbReference type="GO" id="GO:0005737">
    <property type="term" value="C:cytoplasm"/>
    <property type="evidence" value="ECO:0007669"/>
    <property type="project" value="TreeGrafter"/>
</dbReference>
<dbReference type="PANTHER" id="PTHR31901:SF9">
    <property type="entry name" value="GH3 DOMAIN-CONTAINING PROTEIN"/>
    <property type="match status" value="1"/>
</dbReference>
<protein>
    <submittedName>
        <fullName evidence="3">GH3 auxin-responsive promoter family protein</fullName>
    </submittedName>
</protein>
<dbReference type="Pfam" id="PF23571">
    <property type="entry name" value="GH3_M"/>
    <property type="match status" value="1"/>
</dbReference>
<dbReference type="RefSeq" id="WP_213495061.1">
    <property type="nucleotide sequence ID" value="NZ_CP074694.1"/>
</dbReference>
<dbReference type="InterPro" id="IPR055377">
    <property type="entry name" value="GH3_M"/>
</dbReference>
<dbReference type="KEGG" id="tsph:KIH39_20365"/>
<name>A0A8E6EUB9_9BACT</name>